<dbReference type="RefSeq" id="WP_137273629.1">
    <property type="nucleotide sequence ID" value="NZ_QGAL01000019.1"/>
</dbReference>
<dbReference type="InterPro" id="IPR050298">
    <property type="entry name" value="Gram-neg_bact_OMP"/>
</dbReference>
<dbReference type="SUPFAM" id="SSF56935">
    <property type="entry name" value="Porins"/>
    <property type="match status" value="1"/>
</dbReference>
<dbReference type="CDD" id="cd00342">
    <property type="entry name" value="gram_neg_porins"/>
    <property type="match status" value="1"/>
</dbReference>
<protein>
    <recommendedName>
        <fullName evidence="7">Porin</fullName>
    </recommendedName>
</protein>
<keyword evidence="4" id="KW-0472">Membrane</keyword>
<comment type="caution">
    <text evidence="5">The sequence shown here is derived from an EMBL/GenBank/DDBJ whole genome shotgun (WGS) entry which is preliminary data.</text>
</comment>
<dbReference type="AlphaFoldDB" id="A0AB38NY67"/>
<dbReference type="InterPro" id="IPR001702">
    <property type="entry name" value="Porin_Gram-ve"/>
</dbReference>
<comment type="similarity">
    <text evidence="2">Belongs to the Gram-negative porin family.</text>
</comment>
<dbReference type="Proteomes" id="UP000306327">
    <property type="component" value="Unassembled WGS sequence"/>
</dbReference>
<dbReference type="PRINTS" id="PR00183">
    <property type="entry name" value="ECOLIPORIN"/>
</dbReference>
<dbReference type="GO" id="GO:0015288">
    <property type="term" value="F:porin activity"/>
    <property type="evidence" value="ECO:0007669"/>
    <property type="project" value="InterPro"/>
</dbReference>
<evidence type="ECO:0000256" key="4">
    <source>
        <dbReference type="ARBA" id="ARBA00023136"/>
    </source>
</evidence>
<comment type="subcellular location">
    <subcellularLocation>
        <location evidence="1">Cell outer membrane</location>
        <topology evidence="1">Multi-pass membrane protein</topology>
    </subcellularLocation>
</comment>
<dbReference type="GO" id="GO:0034220">
    <property type="term" value="P:monoatomic ion transmembrane transport"/>
    <property type="evidence" value="ECO:0007669"/>
    <property type="project" value="InterPro"/>
</dbReference>
<proteinExistence type="inferred from homology"/>
<dbReference type="PANTHER" id="PTHR34501:SF2">
    <property type="entry name" value="OUTER MEMBRANE PORIN F-RELATED"/>
    <property type="match status" value="1"/>
</dbReference>
<dbReference type="Gene3D" id="2.40.160.10">
    <property type="entry name" value="Porin"/>
    <property type="match status" value="1"/>
</dbReference>
<gene>
    <name evidence="5" type="ORF">EcCFBP13530_23865</name>
</gene>
<evidence type="ECO:0000313" key="6">
    <source>
        <dbReference type="Proteomes" id="UP000306327"/>
    </source>
</evidence>
<dbReference type="GO" id="GO:0009279">
    <property type="term" value="C:cell outer membrane"/>
    <property type="evidence" value="ECO:0007669"/>
    <property type="project" value="UniProtKB-SubCell"/>
</dbReference>
<dbReference type="Pfam" id="PF00267">
    <property type="entry name" value="Porin_1"/>
    <property type="match status" value="1"/>
</dbReference>
<sequence>MLNWQGGLSQWYPRISEADIFFFNNKSAFFGTRGDRTPVDLEVHQPVTAKFVTGLVCLFLSTLVKFMFKKFLLVNFCLVLILPARAAELFNSEQNKMDFYGKLKASRILLTKNNPGDITYFRTGIKAQAYINSAIISYSQAEFQFNGSKTEGNSGAEKNRLIFSGLDFGRWGSIDYGRNRGVIYDVGSYTGVLPEFGNDSFQYADNYMNNRTAGVMTYRNNNMPWILESVCLTLQLQGKNEQATRSQLYRNGRGYGFSLQYTFGQSGMSIGGAASHSATFADVKDLTVRRKNPSKSADAWVAGVKYRDHDIYLALIMSVTRHMTVIGREEKKIADKTESLEAIVQRQLDNGLRISLGYIGANSIIDSQTAWATHYVTTGITYCLNSNLNLDIVHKFNNIRVADKKFTKNNEDALIMGITYQF</sequence>
<organism evidence="5 6">
    <name type="scientific">Enterobacter cancerogenus</name>
    <dbReference type="NCBI Taxonomy" id="69218"/>
    <lineage>
        <taxon>Bacteria</taxon>
        <taxon>Pseudomonadati</taxon>
        <taxon>Pseudomonadota</taxon>
        <taxon>Gammaproteobacteria</taxon>
        <taxon>Enterobacterales</taxon>
        <taxon>Enterobacteriaceae</taxon>
        <taxon>Enterobacter</taxon>
        <taxon>Enterobacter cloacae complex</taxon>
    </lineage>
</organism>
<keyword evidence="3" id="KW-0732">Signal</keyword>
<dbReference type="InterPro" id="IPR033900">
    <property type="entry name" value="Gram_neg_porin_domain"/>
</dbReference>
<dbReference type="InterPro" id="IPR023614">
    <property type="entry name" value="Porin_dom_sf"/>
</dbReference>
<reference evidence="5 6" key="1">
    <citation type="journal article" date="2019" name="Sci. Rep.">
        <title>Differences in resource use lead to coexistence of seed-transmitted microbial populations.</title>
        <authorList>
            <person name="Torres-Cortes G."/>
            <person name="Garcia B.J."/>
            <person name="Compant S."/>
            <person name="Rezki S."/>
            <person name="Jones P."/>
            <person name="Preveaux A."/>
            <person name="Briand M."/>
            <person name="Roulet A."/>
            <person name="Bouchez O."/>
            <person name="Jacobson D."/>
            <person name="Barret M."/>
        </authorList>
    </citation>
    <scope>NUCLEOTIDE SEQUENCE [LARGE SCALE GENOMIC DNA]</scope>
    <source>
        <strain evidence="5 6">CFBP13530</strain>
    </source>
</reference>
<evidence type="ECO:0000313" key="5">
    <source>
        <dbReference type="EMBL" id="TKK12379.1"/>
    </source>
</evidence>
<name>A0AB38NY67_9ENTR</name>
<evidence type="ECO:0000256" key="2">
    <source>
        <dbReference type="ARBA" id="ARBA00007539"/>
    </source>
</evidence>
<evidence type="ECO:0000256" key="1">
    <source>
        <dbReference type="ARBA" id="ARBA00004571"/>
    </source>
</evidence>
<evidence type="ECO:0000256" key="3">
    <source>
        <dbReference type="ARBA" id="ARBA00022729"/>
    </source>
</evidence>
<evidence type="ECO:0008006" key="7">
    <source>
        <dbReference type="Google" id="ProtNLM"/>
    </source>
</evidence>
<dbReference type="PANTHER" id="PTHR34501">
    <property type="entry name" value="PROTEIN YDDL-RELATED"/>
    <property type="match status" value="1"/>
</dbReference>
<dbReference type="EMBL" id="QGAL01000019">
    <property type="protein sequence ID" value="TKK12379.1"/>
    <property type="molecule type" value="Genomic_DNA"/>
</dbReference>
<accession>A0AB38NY67</accession>
<dbReference type="InterPro" id="IPR001897">
    <property type="entry name" value="Porin_gammaproteobac"/>
</dbReference>